<evidence type="ECO:0000256" key="8">
    <source>
        <dbReference type="ARBA" id="ARBA00022692"/>
    </source>
</evidence>
<evidence type="ECO:0000256" key="14">
    <source>
        <dbReference type="ARBA" id="ARBA00023180"/>
    </source>
</evidence>
<reference evidence="22" key="1">
    <citation type="journal article" date="2016" name="Nat. Commun.">
        <title>The channel catfish genome sequence provides insights into the evolution of scale formation in teleosts.</title>
        <authorList>
            <person name="Liu Z."/>
            <person name="Liu S."/>
            <person name="Yao J."/>
            <person name="Bao L."/>
            <person name="Zhang J."/>
            <person name="Li Y."/>
            <person name="Jiang C."/>
            <person name="Sun L."/>
            <person name="Wang R."/>
            <person name="Zhang Y."/>
            <person name="Zhou T."/>
            <person name="Zeng Q."/>
            <person name="Fu Q."/>
            <person name="Gao S."/>
            <person name="Li N."/>
            <person name="Koren S."/>
            <person name="Jiang Y."/>
            <person name="Zimin A."/>
            <person name="Xu P."/>
            <person name="Phillippy A.M."/>
            <person name="Geng X."/>
            <person name="Song L."/>
            <person name="Sun F."/>
            <person name="Li C."/>
            <person name="Wang X."/>
            <person name="Chen A."/>
            <person name="Jin Y."/>
            <person name="Yuan Z."/>
            <person name="Yang Y."/>
            <person name="Tan S."/>
            <person name="Peatman E."/>
            <person name="Lu J."/>
            <person name="Qin Z."/>
            <person name="Dunham R."/>
            <person name="Li Z."/>
            <person name="Sonstegard T."/>
            <person name="Feng J."/>
            <person name="Danzmann R.G."/>
            <person name="Schroeder S."/>
            <person name="Scheffler B."/>
            <person name="Duke M.V."/>
            <person name="Ballard L."/>
            <person name="Kucuktas H."/>
            <person name="Kaltenboeck L."/>
            <person name="Liu H."/>
            <person name="Armbruster J."/>
            <person name="Xie Y."/>
            <person name="Kirby M.L."/>
            <person name="Tian Y."/>
            <person name="Flanagan M.E."/>
            <person name="Mu W."/>
            <person name="Waldbieser G.C."/>
        </authorList>
    </citation>
    <scope>NUCLEOTIDE SEQUENCE [LARGE SCALE GENOMIC DNA]</scope>
    <source>
        <strain evidence="22">SDA103</strain>
    </source>
</reference>
<keyword evidence="12" id="KW-0333">Golgi apparatus</keyword>
<evidence type="ECO:0000256" key="1">
    <source>
        <dbReference type="ARBA" id="ARBA00001936"/>
    </source>
</evidence>
<comment type="catalytic activity">
    <reaction evidence="20">
        <text>3-O-[beta-D-Xyl-(1-&gt;4)-Rib-ol-P-Rib-ol-P-3-beta-D-GalNAc-(1-&gt;3)-beta-D-GlcNAc-(1-&gt;4)-(O-6-P-alpha-D-Man)]-Thr-[protein] + UDP-alpha-D-glucuronate = 3-O-[beta-D-GlcA-(1-&gt;3)-beta-D-Xyl-(1-&gt;4)-Rib-ol-P-Rib-ol-P-3-beta-D-GalNAc-(1-&gt;3)-beta-D-GlcNAc-(1-&gt;4)-(O-6-P-alpha-D-Man)]-Thr-[protein] + UDP + H(+)</text>
        <dbReference type="Rhea" id="RHEA:46860"/>
        <dbReference type="Rhea" id="RHEA-COMP:15023"/>
        <dbReference type="Rhea" id="RHEA-COMP:17482"/>
        <dbReference type="ChEBI" id="CHEBI:15378"/>
        <dbReference type="ChEBI" id="CHEBI:58052"/>
        <dbReference type="ChEBI" id="CHEBI:58223"/>
        <dbReference type="ChEBI" id="CHEBI:142405"/>
        <dbReference type="ChEBI" id="CHEBI:177336"/>
    </reaction>
</comment>
<dbReference type="GO" id="GO:0015020">
    <property type="term" value="F:glucuronosyltransferase activity"/>
    <property type="evidence" value="ECO:0007669"/>
    <property type="project" value="InterPro"/>
</dbReference>
<feature type="transmembrane region" description="Helical" evidence="21">
    <location>
        <begin position="43"/>
        <end position="64"/>
    </location>
</feature>
<dbReference type="Proteomes" id="UP000221080">
    <property type="component" value="Chromosome 7"/>
</dbReference>
<dbReference type="GO" id="GO:0000139">
    <property type="term" value="C:Golgi membrane"/>
    <property type="evidence" value="ECO:0007669"/>
    <property type="project" value="UniProtKB-SubCell"/>
</dbReference>
<evidence type="ECO:0000256" key="21">
    <source>
        <dbReference type="SAM" id="Phobius"/>
    </source>
</evidence>
<dbReference type="GO" id="GO:0046872">
    <property type="term" value="F:metal ion binding"/>
    <property type="evidence" value="ECO:0007669"/>
    <property type="project" value="UniProtKB-KW"/>
</dbReference>
<comment type="similarity">
    <text evidence="4">Belongs to the glycosyltransferase 49 family.</text>
</comment>
<dbReference type="KEGG" id="ipu:108267907"/>
<keyword evidence="15" id="KW-0464">Manganese</keyword>
<evidence type="ECO:0000256" key="10">
    <source>
        <dbReference type="ARBA" id="ARBA00022968"/>
    </source>
</evidence>
<proteinExistence type="inferred from homology"/>
<evidence type="ECO:0000256" key="3">
    <source>
        <dbReference type="ARBA" id="ARBA00004922"/>
    </source>
</evidence>
<accession>A0A2D0RBI4</accession>
<keyword evidence="13 21" id="KW-0472">Membrane</keyword>
<evidence type="ECO:0000256" key="13">
    <source>
        <dbReference type="ARBA" id="ARBA00023136"/>
    </source>
</evidence>
<evidence type="ECO:0000256" key="9">
    <source>
        <dbReference type="ARBA" id="ARBA00022723"/>
    </source>
</evidence>
<protein>
    <recommendedName>
        <fullName evidence="5">Beta-1,4-glucuronyltransferase 1</fullName>
    </recommendedName>
    <alternativeName>
        <fullName evidence="16">I-beta-1,3-N-acetylglucosaminyltransferase</fullName>
    </alternativeName>
    <alternativeName>
        <fullName evidence="19">N-acetyllactosaminide beta-1,3-N-acetylglucosaminyltransferase</fullName>
    </alternativeName>
    <alternativeName>
        <fullName evidence="17">Poly-N-acetyllactosamine extension enzyme</fullName>
    </alternativeName>
    <alternativeName>
        <fullName evidence="18">UDP-GlcNAc:betaGal beta-1,3-N-acetylglucosaminyltransferase 1</fullName>
    </alternativeName>
</protein>
<evidence type="ECO:0000256" key="17">
    <source>
        <dbReference type="ARBA" id="ARBA00032175"/>
    </source>
</evidence>
<evidence type="ECO:0000256" key="2">
    <source>
        <dbReference type="ARBA" id="ARBA00004323"/>
    </source>
</evidence>
<evidence type="ECO:0000256" key="11">
    <source>
        <dbReference type="ARBA" id="ARBA00022989"/>
    </source>
</evidence>
<evidence type="ECO:0000256" key="4">
    <source>
        <dbReference type="ARBA" id="ARBA00008539"/>
    </source>
</evidence>
<evidence type="ECO:0000256" key="19">
    <source>
        <dbReference type="ARBA" id="ARBA00033291"/>
    </source>
</evidence>
<evidence type="ECO:0000313" key="22">
    <source>
        <dbReference type="Proteomes" id="UP000221080"/>
    </source>
</evidence>
<keyword evidence="8 21" id="KW-0812">Transmembrane</keyword>
<keyword evidence="22" id="KW-1185">Reference proteome</keyword>
<evidence type="ECO:0000256" key="16">
    <source>
        <dbReference type="ARBA" id="ARBA00030723"/>
    </source>
</evidence>
<evidence type="ECO:0000256" key="18">
    <source>
        <dbReference type="ARBA" id="ARBA00032181"/>
    </source>
</evidence>
<dbReference type="PANTHER" id="PTHR46420">
    <property type="entry name" value="BETA-1,4-GLUCURONYLTRANSFERASE 1"/>
    <property type="match status" value="1"/>
</dbReference>
<dbReference type="OrthoDB" id="9974378at2759"/>
<dbReference type="GeneID" id="108267907"/>
<keyword evidence="10" id="KW-0735">Signal-anchor</keyword>
<dbReference type="UniPathway" id="UPA00378"/>
<dbReference type="GO" id="GO:0035269">
    <property type="term" value="P:protein O-linked glycosylation via mannose"/>
    <property type="evidence" value="ECO:0007669"/>
    <property type="project" value="TreeGrafter"/>
</dbReference>
<keyword evidence="14" id="KW-0325">Glycoprotein</keyword>
<dbReference type="PANTHER" id="PTHR46420:SF1">
    <property type="entry name" value="BETA-1,4-GLUCURONYLTRANSFERASE 1"/>
    <property type="match status" value="1"/>
</dbReference>
<evidence type="ECO:0000313" key="23">
    <source>
        <dbReference type="RefSeq" id="XP_017327903.1"/>
    </source>
</evidence>
<sequence>MLQWVYCRNEVRPVRTTDNSLLHAYSLENDKVCGMHFFKKCSVFKVVLSALLMVALLQLIYLSFLSKLHGKQQRYKYSELFGSKRNAQTNEKNSKRERLRYSLSSGGIFDSSGQYRVYKNLIKSDFSTNQKLDADPRSHHLALVTHTTINNLHHLDSLLERWQNPLSVAIFAHGQDVKFATAFVYALSLFCPRVQALVDFHLVCHSEEIASFPEQDREHFAGLEEQGCPGVFAKLESHRDKYKNYAMGRNVSYPNNLLRNVARTGTDAAYVLVLDMDMVPSADLHHQFVMMLMKREPAPDEVLVLPAFEIRHTRKMPATKSELAQLYLVGEVRPFYEELCPRCQAPTNYSRWINLVSKSSGPLEVAYMQNWVDPWEPFYIGAKSVPLYDENFRQYGFNRISQACELHVAGFRFSVVSNAFVVHRGFKVQGDFHSRKDEENRRNRLLFRSFKEGLKNKYPNSPRHC</sequence>
<dbReference type="AlphaFoldDB" id="A0A2D0RBI4"/>
<dbReference type="Pfam" id="PF13896">
    <property type="entry name" value="Glyco_transf_49"/>
    <property type="match status" value="1"/>
</dbReference>
<dbReference type="InterPro" id="IPR043189">
    <property type="entry name" value="B4GAT1"/>
</dbReference>
<evidence type="ECO:0000256" key="15">
    <source>
        <dbReference type="ARBA" id="ARBA00023211"/>
    </source>
</evidence>
<organism evidence="22 23">
    <name type="scientific">Ictalurus punctatus</name>
    <name type="common">Channel catfish</name>
    <name type="synonym">Silurus punctatus</name>
    <dbReference type="NCBI Taxonomy" id="7998"/>
    <lineage>
        <taxon>Eukaryota</taxon>
        <taxon>Metazoa</taxon>
        <taxon>Chordata</taxon>
        <taxon>Craniata</taxon>
        <taxon>Vertebrata</taxon>
        <taxon>Euteleostomi</taxon>
        <taxon>Actinopterygii</taxon>
        <taxon>Neopterygii</taxon>
        <taxon>Teleostei</taxon>
        <taxon>Ostariophysi</taxon>
        <taxon>Siluriformes</taxon>
        <taxon>Ictaluridae</taxon>
        <taxon>Ictalurus</taxon>
    </lineage>
</organism>
<evidence type="ECO:0000256" key="12">
    <source>
        <dbReference type="ARBA" id="ARBA00023034"/>
    </source>
</evidence>
<dbReference type="RefSeq" id="XP_017327903.1">
    <property type="nucleotide sequence ID" value="XM_017472414.3"/>
</dbReference>
<keyword evidence="6" id="KW-0328">Glycosyltransferase</keyword>
<dbReference type="OMA" id="SGQYRIY"/>
<dbReference type="CTD" id="11041"/>
<dbReference type="STRING" id="7998.ENSIPUP00000012826"/>
<reference evidence="23" key="2">
    <citation type="submission" date="2025-08" db="UniProtKB">
        <authorList>
            <consortium name="RefSeq"/>
        </authorList>
    </citation>
    <scope>IDENTIFICATION</scope>
    <source>
        <tissue evidence="23">Blood</tissue>
    </source>
</reference>
<evidence type="ECO:0000256" key="7">
    <source>
        <dbReference type="ARBA" id="ARBA00022679"/>
    </source>
</evidence>
<comment type="pathway">
    <text evidence="3">Protein modification; protein glycosylation.</text>
</comment>
<evidence type="ECO:0000256" key="6">
    <source>
        <dbReference type="ARBA" id="ARBA00022676"/>
    </source>
</evidence>
<comment type="cofactor">
    <cofactor evidence="1">
        <name>Mn(2+)</name>
        <dbReference type="ChEBI" id="CHEBI:29035"/>
    </cofactor>
</comment>
<evidence type="ECO:0000256" key="20">
    <source>
        <dbReference type="ARBA" id="ARBA00047852"/>
    </source>
</evidence>
<comment type="subcellular location">
    <subcellularLocation>
        <location evidence="2">Golgi apparatus membrane</location>
        <topology evidence="2">Single-pass type II membrane protein</topology>
    </subcellularLocation>
</comment>
<keyword evidence="11 21" id="KW-1133">Transmembrane helix</keyword>
<name>A0A2D0RBI4_ICTPU</name>
<evidence type="ECO:0000256" key="5">
    <source>
        <dbReference type="ARBA" id="ARBA00017962"/>
    </source>
</evidence>
<gene>
    <name evidence="23" type="primary">b4gat1</name>
</gene>
<keyword evidence="9" id="KW-0479">Metal-binding</keyword>
<keyword evidence="7" id="KW-0808">Transferase</keyword>